<dbReference type="InterPro" id="IPR032819">
    <property type="entry name" value="TruB_C"/>
</dbReference>
<dbReference type="Proteomes" id="UP000644441">
    <property type="component" value="Unassembled WGS sequence"/>
</dbReference>
<feature type="domain" description="tRNA pseudouridylate synthase B C-terminal" evidence="8">
    <location>
        <begin position="167"/>
        <end position="228"/>
    </location>
</feature>
<dbReference type="Pfam" id="PF01509">
    <property type="entry name" value="TruB_N"/>
    <property type="match status" value="1"/>
</dbReference>
<evidence type="ECO:0000256" key="3">
    <source>
        <dbReference type="ARBA" id="ARBA00022694"/>
    </source>
</evidence>
<dbReference type="EMBL" id="ARXR01000002">
    <property type="protein sequence ID" value="MBF5051685.1"/>
    <property type="molecule type" value="Genomic_DNA"/>
</dbReference>
<dbReference type="SUPFAM" id="SSF55120">
    <property type="entry name" value="Pseudouridine synthase"/>
    <property type="match status" value="1"/>
</dbReference>
<proteinExistence type="inferred from homology"/>
<feature type="domain" description="tRNA pseudouridine synthase II TruB subfamily 1 C-terminal" evidence="7">
    <location>
        <begin position="232"/>
        <end position="289"/>
    </location>
</feature>
<dbReference type="PANTHER" id="PTHR13767">
    <property type="entry name" value="TRNA-PSEUDOURIDINE SYNTHASE"/>
    <property type="match status" value="1"/>
</dbReference>
<dbReference type="EC" id="5.4.99.25" evidence="5"/>
<evidence type="ECO:0000313" key="9">
    <source>
        <dbReference type="EMBL" id="MBF5051685.1"/>
    </source>
</evidence>
<dbReference type="InterPro" id="IPR020103">
    <property type="entry name" value="PsdUridine_synth_cat_dom_sf"/>
</dbReference>
<dbReference type="Pfam" id="PF09157">
    <property type="entry name" value="TruB-C_2"/>
    <property type="match status" value="1"/>
</dbReference>
<evidence type="ECO:0000256" key="1">
    <source>
        <dbReference type="ARBA" id="ARBA00000385"/>
    </source>
</evidence>
<comment type="caution">
    <text evidence="9">The sequence shown here is derived from an EMBL/GenBank/DDBJ whole genome shotgun (WGS) entry which is preliminary data.</text>
</comment>
<dbReference type="HAMAP" id="MF_01080">
    <property type="entry name" value="TruB_bact"/>
    <property type="match status" value="1"/>
</dbReference>
<dbReference type="CDD" id="cd21152">
    <property type="entry name" value="PUA_TruB_bacterial"/>
    <property type="match status" value="1"/>
</dbReference>
<feature type="active site" description="Nucleophile" evidence="5">
    <location>
        <position position="33"/>
    </location>
</feature>
<feature type="domain" description="Pseudouridine synthase II N-terminal" evidence="6">
    <location>
        <begin position="18"/>
        <end position="166"/>
    </location>
</feature>
<accession>A0ABS0AEF7</accession>
<name>A0ABS0AEF7_9GAMM</name>
<dbReference type="InterPro" id="IPR036974">
    <property type="entry name" value="PUA_sf"/>
</dbReference>
<gene>
    <name evidence="5" type="primary">truB</name>
    <name evidence="9" type="ORF">ISO4_00287</name>
</gene>
<evidence type="ECO:0000313" key="10">
    <source>
        <dbReference type="Proteomes" id="UP000644441"/>
    </source>
</evidence>
<dbReference type="InterPro" id="IPR015947">
    <property type="entry name" value="PUA-like_sf"/>
</dbReference>
<keyword evidence="4 5" id="KW-0413">Isomerase</keyword>
<protein>
    <recommendedName>
        <fullName evidence="5">tRNA pseudouridine synthase B</fullName>
        <ecNumber evidence="5">5.4.99.25</ecNumber>
    </recommendedName>
    <alternativeName>
        <fullName evidence="5">tRNA pseudouridine(55) synthase</fullName>
        <shortName evidence="5">Psi55 synthase</shortName>
    </alternativeName>
    <alternativeName>
        <fullName evidence="5">tRNA pseudouridylate synthase</fullName>
    </alternativeName>
    <alternativeName>
        <fullName evidence="5">tRNA-uridine isomerase</fullName>
    </alternativeName>
</protein>
<dbReference type="CDD" id="cd02573">
    <property type="entry name" value="PseudoU_synth_EcTruB"/>
    <property type="match status" value="1"/>
</dbReference>
<dbReference type="SUPFAM" id="SSF88697">
    <property type="entry name" value="PUA domain-like"/>
    <property type="match status" value="1"/>
</dbReference>
<dbReference type="Gene3D" id="2.30.130.10">
    <property type="entry name" value="PUA domain"/>
    <property type="match status" value="1"/>
</dbReference>
<comment type="catalytic activity">
    <reaction evidence="1 5">
        <text>uridine(55) in tRNA = pseudouridine(55) in tRNA</text>
        <dbReference type="Rhea" id="RHEA:42532"/>
        <dbReference type="Rhea" id="RHEA-COMP:10101"/>
        <dbReference type="Rhea" id="RHEA-COMP:10102"/>
        <dbReference type="ChEBI" id="CHEBI:65314"/>
        <dbReference type="ChEBI" id="CHEBI:65315"/>
        <dbReference type="EC" id="5.4.99.25"/>
    </reaction>
</comment>
<evidence type="ECO:0000259" key="6">
    <source>
        <dbReference type="Pfam" id="PF01509"/>
    </source>
</evidence>
<dbReference type="NCBIfam" id="TIGR00431">
    <property type="entry name" value="TruB"/>
    <property type="match status" value="1"/>
</dbReference>
<comment type="similarity">
    <text evidence="2 5">Belongs to the pseudouridine synthase TruB family. Type 1 subfamily.</text>
</comment>
<reference evidence="9 10" key="1">
    <citation type="submission" date="2012-09" db="EMBL/GenBank/DDBJ databases">
        <title>Genome Sequence of alkane-degrading Bacterium Alcanivorax venustensis ISO4.</title>
        <authorList>
            <person name="Lai Q."/>
            <person name="Shao Z."/>
        </authorList>
    </citation>
    <scope>NUCLEOTIDE SEQUENCE [LARGE SCALE GENOMIC DNA]</scope>
    <source>
        <strain evidence="9 10">ISO4</strain>
    </source>
</reference>
<sequence length="291" mass="31538">MLDKSQGVTSNGALQMAKKMFAAAKAGHTGSLDPLATGMLPICFGEATKFSQFLLDADKRYRVTAQLGVATETGDADGEVRETRSVNVTEGQVAEALERFLGDIEQIPSMYSAIKHQGTPLYKLAREGITVERQPRPVTIHEIKDVRLEEGDRVDFEVACSKGTYVRSLVEDLGEALGCGGHVAALRRLSAGPYPAERMLTLEQLGEIKAEGGFEALDELLLPLSTSVADWPRVQLAESAAHYLRQGQPVMTSDRPLDGWVSIYEASTDTFMGVGEVLEDGRIAPRRLVSG</sequence>
<keyword evidence="10" id="KW-1185">Reference proteome</keyword>
<dbReference type="PANTHER" id="PTHR13767:SF2">
    <property type="entry name" value="PSEUDOURIDYLATE SYNTHASE TRUB1"/>
    <property type="match status" value="1"/>
</dbReference>
<organism evidence="9 10">
    <name type="scientific">Alloalcanivorax venustensis ISO4</name>
    <dbReference type="NCBI Taxonomy" id="1177184"/>
    <lineage>
        <taxon>Bacteria</taxon>
        <taxon>Pseudomonadati</taxon>
        <taxon>Pseudomonadota</taxon>
        <taxon>Gammaproteobacteria</taxon>
        <taxon>Oceanospirillales</taxon>
        <taxon>Alcanivoracaceae</taxon>
        <taxon>Alloalcanivorax</taxon>
    </lineage>
</organism>
<keyword evidence="3 5" id="KW-0819">tRNA processing</keyword>
<dbReference type="InterPro" id="IPR015240">
    <property type="entry name" value="tRNA_sdUridine_synth_fam1_C"/>
</dbReference>
<evidence type="ECO:0000259" key="8">
    <source>
        <dbReference type="Pfam" id="PF16198"/>
    </source>
</evidence>
<comment type="function">
    <text evidence="5">Responsible for synthesis of pseudouridine from uracil-55 in the psi GC loop of transfer RNAs.</text>
</comment>
<dbReference type="Pfam" id="PF16198">
    <property type="entry name" value="TruB_C_2"/>
    <property type="match status" value="1"/>
</dbReference>
<evidence type="ECO:0000256" key="4">
    <source>
        <dbReference type="ARBA" id="ARBA00023235"/>
    </source>
</evidence>
<dbReference type="Gene3D" id="3.30.2350.10">
    <property type="entry name" value="Pseudouridine synthase"/>
    <property type="match status" value="1"/>
</dbReference>
<evidence type="ECO:0000259" key="7">
    <source>
        <dbReference type="Pfam" id="PF09157"/>
    </source>
</evidence>
<evidence type="ECO:0000256" key="2">
    <source>
        <dbReference type="ARBA" id="ARBA00005642"/>
    </source>
</evidence>
<dbReference type="InterPro" id="IPR014780">
    <property type="entry name" value="tRNA_psdUridine_synth_TruB"/>
</dbReference>
<dbReference type="InterPro" id="IPR002501">
    <property type="entry name" value="PsdUridine_synth_N"/>
</dbReference>
<evidence type="ECO:0000256" key="5">
    <source>
        <dbReference type="HAMAP-Rule" id="MF_01080"/>
    </source>
</evidence>